<accession>A0A9P9JQQ7</accession>
<dbReference type="SUPFAM" id="SSF52540">
    <property type="entry name" value="P-loop containing nucleoside triphosphate hydrolases"/>
    <property type="match status" value="1"/>
</dbReference>
<dbReference type="EMBL" id="JAGMUX010000029">
    <property type="protein sequence ID" value="KAH7216898.1"/>
    <property type="molecule type" value="Genomic_DNA"/>
</dbReference>
<evidence type="ECO:0008006" key="3">
    <source>
        <dbReference type="Google" id="ProtNLM"/>
    </source>
</evidence>
<sequence>MLQKIKEWFKNQEQQRSWVMVVDNVNDFNVYCETKDLDTAPLMIQDYFPSSGHGFILFTTRCQKTVGILADPDKIFMVNEMTKIDCIKLMRKKLPSVDYDDVDLEELAEELEHLPLALTQARSLIPDRPPEDETTILKDEERKKYSTLTKGRDEGAVTLYRLVHVVLRSQMKSNDHTAREMAGKAMVVMCYTFPIPNADKWIDMQQLMPHVKAVINEDDMELSSGLAVNSKFGLLTHVTNFLKTYDHPIDVLLPTWDGVSKKMEEVVGTNHSRTLQAKLDIIRFFQPDSGDKVRELVTEIQEKIGDGDAWLSTKTSLASILFDFGYMAEAGSLLDSFIDQAFKSQGSTGDITDAAVWYRASVFGSLGQLDDALALIRERLRVQGQETGDFAVARFIWLVRVVNAASGNGDEILGL</sequence>
<protein>
    <recommendedName>
        <fullName evidence="3">NB-ARC domain-containing protein</fullName>
    </recommendedName>
</protein>
<name>A0A9P9JQQ7_FUSRE</name>
<evidence type="ECO:0000313" key="2">
    <source>
        <dbReference type="Proteomes" id="UP000720189"/>
    </source>
</evidence>
<evidence type="ECO:0000313" key="1">
    <source>
        <dbReference type="EMBL" id="KAH7216898.1"/>
    </source>
</evidence>
<keyword evidence="2" id="KW-1185">Reference proteome</keyword>
<dbReference type="AlphaFoldDB" id="A0A9P9JQQ7"/>
<comment type="caution">
    <text evidence="1">The sequence shown here is derived from an EMBL/GenBank/DDBJ whole genome shotgun (WGS) entry which is preliminary data.</text>
</comment>
<gene>
    <name evidence="1" type="ORF">BKA55DRAFT_697605</name>
</gene>
<dbReference type="InterPro" id="IPR027417">
    <property type="entry name" value="P-loop_NTPase"/>
</dbReference>
<dbReference type="RefSeq" id="XP_046041879.1">
    <property type="nucleotide sequence ID" value="XM_046200407.1"/>
</dbReference>
<dbReference type="GeneID" id="70230361"/>
<dbReference type="Proteomes" id="UP000720189">
    <property type="component" value="Unassembled WGS sequence"/>
</dbReference>
<dbReference type="OrthoDB" id="427518at2759"/>
<organism evidence="1 2">
    <name type="scientific">Fusarium redolens</name>
    <dbReference type="NCBI Taxonomy" id="48865"/>
    <lineage>
        <taxon>Eukaryota</taxon>
        <taxon>Fungi</taxon>
        <taxon>Dikarya</taxon>
        <taxon>Ascomycota</taxon>
        <taxon>Pezizomycotina</taxon>
        <taxon>Sordariomycetes</taxon>
        <taxon>Hypocreomycetidae</taxon>
        <taxon>Hypocreales</taxon>
        <taxon>Nectriaceae</taxon>
        <taxon>Fusarium</taxon>
        <taxon>Fusarium redolens species complex</taxon>
    </lineage>
</organism>
<proteinExistence type="predicted"/>
<reference evidence="1" key="1">
    <citation type="journal article" date="2021" name="Nat. Commun.">
        <title>Genetic determinants of endophytism in the Arabidopsis root mycobiome.</title>
        <authorList>
            <person name="Mesny F."/>
            <person name="Miyauchi S."/>
            <person name="Thiergart T."/>
            <person name="Pickel B."/>
            <person name="Atanasova L."/>
            <person name="Karlsson M."/>
            <person name="Huettel B."/>
            <person name="Barry K.W."/>
            <person name="Haridas S."/>
            <person name="Chen C."/>
            <person name="Bauer D."/>
            <person name="Andreopoulos W."/>
            <person name="Pangilinan J."/>
            <person name="LaButti K."/>
            <person name="Riley R."/>
            <person name="Lipzen A."/>
            <person name="Clum A."/>
            <person name="Drula E."/>
            <person name="Henrissat B."/>
            <person name="Kohler A."/>
            <person name="Grigoriev I.V."/>
            <person name="Martin F.M."/>
            <person name="Hacquard S."/>
        </authorList>
    </citation>
    <scope>NUCLEOTIDE SEQUENCE</scope>
    <source>
        <strain evidence="1">MPI-CAGE-AT-0023</strain>
    </source>
</reference>